<dbReference type="Proteomes" id="UP000887565">
    <property type="component" value="Unplaced"/>
</dbReference>
<organism evidence="1 2">
    <name type="scientific">Romanomermis culicivorax</name>
    <name type="common">Nematode worm</name>
    <dbReference type="NCBI Taxonomy" id="13658"/>
    <lineage>
        <taxon>Eukaryota</taxon>
        <taxon>Metazoa</taxon>
        <taxon>Ecdysozoa</taxon>
        <taxon>Nematoda</taxon>
        <taxon>Enoplea</taxon>
        <taxon>Dorylaimia</taxon>
        <taxon>Mermithida</taxon>
        <taxon>Mermithoidea</taxon>
        <taxon>Mermithidae</taxon>
        <taxon>Romanomermis</taxon>
    </lineage>
</organism>
<accession>A0A915K2H4</accession>
<evidence type="ECO:0000313" key="2">
    <source>
        <dbReference type="WBParaSite" id="nRc.2.0.1.t32405-RA"/>
    </source>
</evidence>
<dbReference type="PANTHER" id="PTHR36944:SF2">
    <property type="entry name" value="CPG4 DOMAIN-CONTAINING PROTEIN"/>
    <property type="match status" value="1"/>
</dbReference>
<evidence type="ECO:0000313" key="1">
    <source>
        <dbReference type="Proteomes" id="UP000887565"/>
    </source>
</evidence>
<proteinExistence type="predicted"/>
<dbReference type="PANTHER" id="PTHR36944">
    <property type="entry name" value="PROTEIN CBG02791-RELATED"/>
    <property type="match status" value="1"/>
</dbReference>
<dbReference type="AlphaFoldDB" id="A0A915K2H4"/>
<protein>
    <submittedName>
        <fullName evidence="2">CPG4 domain-containing protein</fullName>
    </submittedName>
</protein>
<keyword evidence="1" id="KW-1185">Reference proteome</keyword>
<name>A0A915K2H4_ROMCU</name>
<sequence>MQGNTGNSQSIVDTAYKPSSKCLNQCPAENFKTMVLGSFSMLEFMCISHNKEAKKEFPCLNKIHQETQKICDPKCQFYKQAIKKWESLRMTPEIVHDKFDELAQIFSKSCSYEKCEKNCSSTVIINNCGNDGKSFMDSFWRSMLESLNNTTMVANMILTDSGSRGRRFPLCLN</sequence>
<dbReference type="WBParaSite" id="nRc.2.0.1.t32405-RA">
    <property type="protein sequence ID" value="nRc.2.0.1.t32405-RA"/>
    <property type="gene ID" value="nRc.2.0.1.g32405"/>
</dbReference>
<reference evidence="2" key="1">
    <citation type="submission" date="2022-11" db="UniProtKB">
        <authorList>
            <consortium name="WormBaseParasite"/>
        </authorList>
    </citation>
    <scope>IDENTIFICATION</scope>
</reference>